<dbReference type="Proteomes" id="UP000251313">
    <property type="component" value="Unassembled WGS sequence"/>
</dbReference>
<dbReference type="AlphaFoldDB" id="A0AB38FYX9"/>
<proteinExistence type="predicted"/>
<feature type="compositionally biased region" description="Basic and acidic residues" evidence="1">
    <location>
        <begin position="121"/>
        <end position="144"/>
    </location>
</feature>
<feature type="transmembrane region" description="Helical" evidence="2">
    <location>
        <begin position="29"/>
        <end position="53"/>
    </location>
</feature>
<gene>
    <name evidence="3" type="ORF">NCTC11967_03606</name>
</gene>
<keyword evidence="2" id="KW-1133">Transmembrane helix</keyword>
<feature type="region of interest" description="Disordered" evidence="1">
    <location>
        <begin position="84"/>
        <end position="144"/>
    </location>
</feature>
<keyword evidence="2" id="KW-0472">Membrane</keyword>
<protein>
    <submittedName>
        <fullName evidence="3">Protein secretion protein GspB</fullName>
    </submittedName>
</protein>
<keyword evidence="2" id="KW-0812">Transmembrane</keyword>
<evidence type="ECO:0000256" key="2">
    <source>
        <dbReference type="SAM" id="Phobius"/>
    </source>
</evidence>
<reference evidence="3 4" key="1">
    <citation type="submission" date="2018-06" db="EMBL/GenBank/DDBJ databases">
        <authorList>
            <consortium name="Pathogen Informatics"/>
            <person name="Doyle S."/>
        </authorList>
    </citation>
    <scope>NUCLEOTIDE SEQUENCE [LARGE SCALE GENOMIC DNA]</scope>
    <source>
        <strain evidence="3 4">NCTC11967</strain>
    </source>
</reference>
<dbReference type="RefSeq" id="WP_038253985.1">
    <property type="nucleotide sequence ID" value="NZ_UAVL01000018.1"/>
</dbReference>
<name>A0AB38FYX9_9ENTR</name>
<accession>A0AB38FYX9</accession>
<organism evidence="3 4">
    <name type="scientific">Yokenella regensburgei</name>
    <dbReference type="NCBI Taxonomy" id="158877"/>
    <lineage>
        <taxon>Bacteria</taxon>
        <taxon>Pseudomonadati</taxon>
        <taxon>Pseudomonadota</taxon>
        <taxon>Gammaproteobacteria</taxon>
        <taxon>Enterobacterales</taxon>
        <taxon>Enterobacteriaceae</taxon>
        <taxon>Yokenella</taxon>
    </lineage>
</organism>
<comment type="caution">
    <text evidence="3">The sequence shown here is derived from an EMBL/GenBank/DDBJ whole genome shotgun (WGS) entry which is preliminary data.</text>
</comment>
<dbReference type="EMBL" id="UAVL01000018">
    <property type="protein sequence ID" value="SQA64504.1"/>
    <property type="molecule type" value="Genomic_DNA"/>
</dbReference>
<evidence type="ECO:0000256" key="1">
    <source>
        <dbReference type="SAM" id="MobiDB-lite"/>
    </source>
</evidence>
<sequence length="144" mass="16623">MIGFYLSFSAHCSTRTAELLQPANRGRCILSFCFWGLWLVFFYIAGNFACLYWQQRLESNSTIGTSTLPPPDYVRSEQTYVFRKNPLPEQAPSVTEENTSDDVEEQQLEIPATEYRDDDQEGKGDVPDTRLRQRVRDALQDVTR</sequence>
<evidence type="ECO:0000313" key="3">
    <source>
        <dbReference type="EMBL" id="SQA64504.1"/>
    </source>
</evidence>
<feature type="compositionally biased region" description="Acidic residues" evidence="1">
    <location>
        <begin position="98"/>
        <end position="107"/>
    </location>
</feature>
<evidence type="ECO:0000313" key="4">
    <source>
        <dbReference type="Proteomes" id="UP000251313"/>
    </source>
</evidence>